<reference evidence="2 3" key="2">
    <citation type="submission" date="2018-06" db="EMBL/GenBank/DDBJ databases">
        <title>Metagenomic assembly of (sub)arctic Cyanobacteria and their associated microbiome from non-axenic cultures.</title>
        <authorList>
            <person name="Baurain D."/>
        </authorList>
    </citation>
    <scope>NUCLEOTIDE SEQUENCE [LARGE SCALE GENOMIC DNA]</scope>
    <source>
        <strain evidence="2">ULC041bin1</strain>
    </source>
</reference>
<feature type="domain" description="Putative restriction endonuclease" evidence="1">
    <location>
        <begin position="12"/>
        <end position="195"/>
    </location>
</feature>
<dbReference type="Pfam" id="PF05685">
    <property type="entry name" value="Uma2"/>
    <property type="match status" value="1"/>
</dbReference>
<comment type="caution">
    <text evidence="2">The sequence shown here is derived from an EMBL/GenBank/DDBJ whole genome shotgun (WGS) entry which is preliminary data.</text>
</comment>
<gene>
    <name evidence="2" type="ORF">DCF17_11560</name>
</gene>
<dbReference type="CDD" id="cd06260">
    <property type="entry name" value="DUF820-like"/>
    <property type="match status" value="1"/>
</dbReference>
<evidence type="ECO:0000313" key="3">
    <source>
        <dbReference type="Proteomes" id="UP000249081"/>
    </source>
</evidence>
<sequence>MVQALNPNNLSFEEFIQWIPENGRQYELYSGCVVEMQPTGAHELIGAFLAAELALYFRQHDLPYTIPKSGLVKPQQPDSGYRPDVIVLDKQKLIHEPLWESASTIQQGTTLPLLIEVVSTNWRDDYGHKLVEYEAMGVAEYWIVDYRALGAVRYIGQPKQPTITLCTLVNGEYQLRRFVAGQTLQSLCCPSLTLSTDQIFAAASYLPSDKPTRL</sequence>
<proteinExistence type="predicted"/>
<dbReference type="InterPro" id="IPR008538">
    <property type="entry name" value="Uma2"/>
</dbReference>
<dbReference type="Proteomes" id="UP000249081">
    <property type="component" value="Unassembled WGS sequence"/>
</dbReference>
<dbReference type="InterPro" id="IPR011335">
    <property type="entry name" value="Restrct_endonuc-II-like"/>
</dbReference>
<name>A0A2W4W6F0_9CYAN</name>
<dbReference type="Gene3D" id="3.90.1570.10">
    <property type="entry name" value="tt1808, chain A"/>
    <property type="match status" value="1"/>
</dbReference>
<dbReference type="PANTHER" id="PTHR34107:SF2">
    <property type="entry name" value="SLL0888 PROTEIN"/>
    <property type="match status" value="1"/>
</dbReference>
<dbReference type="PANTHER" id="PTHR34107">
    <property type="entry name" value="SLL0198 PROTEIN-RELATED"/>
    <property type="match status" value="1"/>
</dbReference>
<evidence type="ECO:0000259" key="1">
    <source>
        <dbReference type="Pfam" id="PF05685"/>
    </source>
</evidence>
<organism evidence="2 3">
    <name type="scientific">Shackletoniella antarctica</name>
    <dbReference type="NCBI Taxonomy" id="268115"/>
    <lineage>
        <taxon>Bacteria</taxon>
        <taxon>Bacillati</taxon>
        <taxon>Cyanobacteriota</taxon>
        <taxon>Cyanophyceae</taxon>
        <taxon>Oculatellales</taxon>
        <taxon>Oculatellaceae</taxon>
        <taxon>Shackletoniella</taxon>
    </lineage>
</organism>
<protein>
    <recommendedName>
        <fullName evidence="1">Putative restriction endonuclease domain-containing protein</fullName>
    </recommendedName>
</protein>
<evidence type="ECO:0000313" key="2">
    <source>
        <dbReference type="EMBL" id="PZO40764.1"/>
    </source>
</evidence>
<dbReference type="InterPro" id="IPR012296">
    <property type="entry name" value="Nuclease_put_TT1808"/>
</dbReference>
<reference evidence="3" key="1">
    <citation type="submission" date="2018-04" db="EMBL/GenBank/DDBJ databases">
        <authorList>
            <person name="Cornet L."/>
        </authorList>
    </citation>
    <scope>NUCLEOTIDE SEQUENCE [LARGE SCALE GENOMIC DNA]</scope>
</reference>
<dbReference type="SUPFAM" id="SSF52980">
    <property type="entry name" value="Restriction endonuclease-like"/>
    <property type="match status" value="1"/>
</dbReference>
<dbReference type="AlphaFoldDB" id="A0A2W4W6F0"/>
<dbReference type="EMBL" id="QBMN01000071">
    <property type="protein sequence ID" value="PZO40764.1"/>
    <property type="molecule type" value="Genomic_DNA"/>
</dbReference>
<accession>A0A2W4W6F0</accession>